<comment type="caution">
    <text evidence="1">The sequence shown here is derived from an EMBL/GenBank/DDBJ whole genome shotgun (WGS) entry which is preliminary data.</text>
</comment>
<keyword evidence="2" id="KW-1185">Reference proteome</keyword>
<proteinExistence type="predicted"/>
<dbReference type="EMBL" id="JABSTQ010007441">
    <property type="protein sequence ID" value="KAG0435720.1"/>
    <property type="molecule type" value="Genomic_DNA"/>
</dbReference>
<reference evidence="1 2" key="1">
    <citation type="journal article" date="2020" name="Cell">
        <title>Large-Scale Comparative Analyses of Tick Genomes Elucidate Their Genetic Diversity and Vector Capacities.</title>
        <authorList>
            <consortium name="Tick Genome and Microbiome Consortium (TIGMIC)"/>
            <person name="Jia N."/>
            <person name="Wang J."/>
            <person name="Shi W."/>
            <person name="Du L."/>
            <person name="Sun Y."/>
            <person name="Zhan W."/>
            <person name="Jiang J.F."/>
            <person name="Wang Q."/>
            <person name="Zhang B."/>
            <person name="Ji P."/>
            <person name="Bell-Sakyi L."/>
            <person name="Cui X.M."/>
            <person name="Yuan T.T."/>
            <person name="Jiang B.G."/>
            <person name="Yang W.F."/>
            <person name="Lam T.T."/>
            <person name="Chang Q.C."/>
            <person name="Ding S.J."/>
            <person name="Wang X.J."/>
            <person name="Zhu J.G."/>
            <person name="Ruan X.D."/>
            <person name="Zhao L."/>
            <person name="Wei J.T."/>
            <person name="Ye R.Z."/>
            <person name="Que T.C."/>
            <person name="Du C.H."/>
            <person name="Zhou Y.H."/>
            <person name="Cheng J.X."/>
            <person name="Dai P.F."/>
            <person name="Guo W.B."/>
            <person name="Han X.H."/>
            <person name="Huang E.J."/>
            <person name="Li L.F."/>
            <person name="Wei W."/>
            <person name="Gao Y.C."/>
            <person name="Liu J.Z."/>
            <person name="Shao H.Z."/>
            <person name="Wang X."/>
            <person name="Wang C.C."/>
            <person name="Yang T.C."/>
            <person name="Huo Q.B."/>
            <person name="Li W."/>
            <person name="Chen H.Y."/>
            <person name="Chen S.E."/>
            <person name="Zhou L.G."/>
            <person name="Ni X.B."/>
            <person name="Tian J.H."/>
            <person name="Sheng Y."/>
            <person name="Liu T."/>
            <person name="Pan Y.S."/>
            <person name="Xia L.Y."/>
            <person name="Li J."/>
            <person name="Zhao F."/>
            <person name="Cao W.C."/>
        </authorList>
    </citation>
    <scope>NUCLEOTIDE SEQUENCE [LARGE SCALE GENOMIC DNA]</scope>
    <source>
        <strain evidence="1">Iper-2018</strain>
    </source>
</reference>
<organism evidence="1 2">
    <name type="scientific">Ixodes persulcatus</name>
    <name type="common">Taiga tick</name>
    <dbReference type="NCBI Taxonomy" id="34615"/>
    <lineage>
        <taxon>Eukaryota</taxon>
        <taxon>Metazoa</taxon>
        <taxon>Ecdysozoa</taxon>
        <taxon>Arthropoda</taxon>
        <taxon>Chelicerata</taxon>
        <taxon>Arachnida</taxon>
        <taxon>Acari</taxon>
        <taxon>Parasitiformes</taxon>
        <taxon>Ixodida</taxon>
        <taxon>Ixodoidea</taxon>
        <taxon>Ixodidae</taxon>
        <taxon>Ixodinae</taxon>
        <taxon>Ixodes</taxon>
    </lineage>
</organism>
<evidence type="ECO:0000313" key="1">
    <source>
        <dbReference type="EMBL" id="KAG0435720.1"/>
    </source>
</evidence>
<protein>
    <submittedName>
        <fullName evidence="1">Uncharacterized protein</fullName>
    </submittedName>
</protein>
<sequence length="182" mass="21000">MAHILLSNGGRSDSGAPWNVIYVDQWQYEHRRTLAKTPPWPPYMKDKLQLLEYFSAFMRQRLLRTGGSGGRRTAKERARPPHLVSWLRTHSAIVFHLSDNTVQIILCPVMDTVSYIDRNREFSVYRTESLLKADLAMDLVSRLRYSREVVKKLALPVDPRAALSRAPFHFCTSTPIAARKNY</sequence>
<accession>A0AC60QL45</accession>
<gene>
    <name evidence="1" type="ORF">HPB47_018351</name>
</gene>
<dbReference type="Proteomes" id="UP000805193">
    <property type="component" value="Unassembled WGS sequence"/>
</dbReference>
<evidence type="ECO:0000313" key="2">
    <source>
        <dbReference type="Proteomes" id="UP000805193"/>
    </source>
</evidence>
<name>A0AC60QL45_IXOPE</name>